<dbReference type="GO" id="GO:0008270">
    <property type="term" value="F:zinc ion binding"/>
    <property type="evidence" value="ECO:0007669"/>
    <property type="project" value="UniProtKB-KW"/>
</dbReference>
<dbReference type="SUPFAM" id="SSF57716">
    <property type="entry name" value="Glucocorticoid receptor-like (DNA-binding domain)"/>
    <property type="match status" value="1"/>
</dbReference>
<dbReference type="GO" id="GO:0003677">
    <property type="term" value="F:DNA binding"/>
    <property type="evidence" value="ECO:0007669"/>
    <property type="project" value="UniProtKB-UniRule"/>
</dbReference>
<evidence type="ECO:0000256" key="5">
    <source>
        <dbReference type="PROSITE-ProRule" id="PRU00309"/>
    </source>
</evidence>
<dbReference type="AlphaFoldDB" id="A0AA47MHU0"/>
<gene>
    <name evidence="7" type="ORF">N1851_022438</name>
</gene>
<dbReference type="InterPro" id="IPR038441">
    <property type="entry name" value="THAP_Znf_sf"/>
</dbReference>
<dbReference type="EMBL" id="JAOPHQ010004054">
    <property type="protein sequence ID" value="KAK0140577.1"/>
    <property type="molecule type" value="Genomic_DNA"/>
</dbReference>
<dbReference type="Gene3D" id="6.20.210.20">
    <property type="entry name" value="THAP domain"/>
    <property type="match status" value="1"/>
</dbReference>
<comment type="caution">
    <text evidence="7">The sequence shown here is derived from an EMBL/GenBank/DDBJ whole genome shotgun (WGS) entry which is preliminary data.</text>
</comment>
<proteinExistence type="predicted"/>
<reference evidence="7" key="1">
    <citation type="journal article" date="2023" name="Front. Mar. Sci.">
        <title>A new Merluccius polli reference genome to investigate the effects of global change in West African waters.</title>
        <authorList>
            <person name="Mateo J.L."/>
            <person name="Blanco-Fernandez C."/>
            <person name="Garcia-Vazquez E."/>
            <person name="Machado-Schiaffino G."/>
        </authorList>
    </citation>
    <scope>NUCLEOTIDE SEQUENCE</scope>
    <source>
        <strain evidence="7">C29</strain>
        <tissue evidence="7">Fin</tissue>
    </source>
</reference>
<keyword evidence="4 5" id="KW-0238">DNA-binding</keyword>
<sequence length="103" mass="11965">MPTCSAVGCENRTSSGVKFFRIPAGSHPFQKNRRHLWLQALKREDWDNAAAVKEARICSAHFISAEEDIPFPKREYDDLNLRYCQLQEDYVNLRQEFDTLCGL</sequence>
<evidence type="ECO:0000256" key="2">
    <source>
        <dbReference type="ARBA" id="ARBA00022771"/>
    </source>
</evidence>
<dbReference type="Pfam" id="PF05485">
    <property type="entry name" value="THAP"/>
    <property type="match status" value="1"/>
</dbReference>
<keyword evidence="3" id="KW-0862">Zinc</keyword>
<feature type="domain" description="THAP-type" evidence="6">
    <location>
        <begin position="1"/>
        <end position="90"/>
    </location>
</feature>
<evidence type="ECO:0000313" key="8">
    <source>
        <dbReference type="Proteomes" id="UP001174136"/>
    </source>
</evidence>
<evidence type="ECO:0000256" key="1">
    <source>
        <dbReference type="ARBA" id="ARBA00022723"/>
    </source>
</evidence>
<evidence type="ECO:0000256" key="3">
    <source>
        <dbReference type="ARBA" id="ARBA00022833"/>
    </source>
</evidence>
<evidence type="ECO:0000256" key="4">
    <source>
        <dbReference type="ARBA" id="ARBA00023125"/>
    </source>
</evidence>
<accession>A0AA47MHU0</accession>
<dbReference type="PROSITE" id="PS50950">
    <property type="entry name" value="ZF_THAP"/>
    <property type="match status" value="1"/>
</dbReference>
<evidence type="ECO:0000313" key="7">
    <source>
        <dbReference type="EMBL" id="KAK0140577.1"/>
    </source>
</evidence>
<organism evidence="7 8">
    <name type="scientific">Merluccius polli</name>
    <name type="common">Benguela hake</name>
    <name type="synonym">Merluccius cadenati</name>
    <dbReference type="NCBI Taxonomy" id="89951"/>
    <lineage>
        <taxon>Eukaryota</taxon>
        <taxon>Metazoa</taxon>
        <taxon>Chordata</taxon>
        <taxon>Craniata</taxon>
        <taxon>Vertebrata</taxon>
        <taxon>Euteleostomi</taxon>
        <taxon>Actinopterygii</taxon>
        <taxon>Neopterygii</taxon>
        <taxon>Teleostei</taxon>
        <taxon>Neoteleostei</taxon>
        <taxon>Acanthomorphata</taxon>
        <taxon>Zeiogadaria</taxon>
        <taxon>Gadariae</taxon>
        <taxon>Gadiformes</taxon>
        <taxon>Gadoidei</taxon>
        <taxon>Merlucciidae</taxon>
        <taxon>Merluccius</taxon>
    </lineage>
</organism>
<evidence type="ECO:0000259" key="6">
    <source>
        <dbReference type="PROSITE" id="PS50950"/>
    </source>
</evidence>
<keyword evidence="1" id="KW-0479">Metal-binding</keyword>
<protein>
    <recommendedName>
        <fullName evidence="6">THAP-type domain-containing protein</fullName>
    </recommendedName>
</protein>
<keyword evidence="2 5" id="KW-0863">Zinc-finger</keyword>
<dbReference type="InterPro" id="IPR006612">
    <property type="entry name" value="THAP_Znf"/>
</dbReference>
<name>A0AA47MHU0_MERPO</name>
<dbReference type="Proteomes" id="UP001174136">
    <property type="component" value="Unassembled WGS sequence"/>
</dbReference>
<keyword evidence="8" id="KW-1185">Reference proteome</keyword>